<organism evidence="3 4">
    <name type="scientific">Candidatus Venteria ishoeyi</name>
    <dbReference type="NCBI Taxonomy" id="1899563"/>
    <lineage>
        <taxon>Bacteria</taxon>
        <taxon>Pseudomonadati</taxon>
        <taxon>Pseudomonadota</taxon>
        <taxon>Gammaproteobacteria</taxon>
        <taxon>Thiotrichales</taxon>
        <taxon>Thiotrichaceae</taxon>
        <taxon>Venteria</taxon>
    </lineage>
</organism>
<evidence type="ECO:0000256" key="1">
    <source>
        <dbReference type="SAM" id="Phobius"/>
    </source>
</evidence>
<gene>
    <name evidence="3" type="ORF">MBHS_00786</name>
</gene>
<evidence type="ECO:0000313" key="4">
    <source>
        <dbReference type="Proteomes" id="UP000236724"/>
    </source>
</evidence>
<feature type="transmembrane region" description="Helical" evidence="1">
    <location>
        <begin position="381"/>
        <end position="401"/>
    </location>
</feature>
<accession>A0A1H6F5V0</accession>
<evidence type="ECO:0000313" key="3">
    <source>
        <dbReference type="EMBL" id="SEH04933.1"/>
    </source>
</evidence>
<dbReference type="Proteomes" id="UP000236724">
    <property type="component" value="Unassembled WGS sequence"/>
</dbReference>
<keyword evidence="1" id="KW-1133">Transmembrane helix</keyword>
<dbReference type="AlphaFoldDB" id="A0A1H6F5V0"/>
<feature type="transmembrane region" description="Helical" evidence="1">
    <location>
        <begin position="240"/>
        <end position="256"/>
    </location>
</feature>
<evidence type="ECO:0000259" key="2">
    <source>
        <dbReference type="Pfam" id="PF13785"/>
    </source>
</evidence>
<dbReference type="Pfam" id="PF13785">
    <property type="entry name" value="DUF4178"/>
    <property type="match status" value="1"/>
</dbReference>
<dbReference type="RefSeq" id="WP_177428207.1">
    <property type="nucleotide sequence ID" value="NZ_FMSV02000135.1"/>
</dbReference>
<reference evidence="3 4" key="1">
    <citation type="submission" date="2016-10" db="EMBL/GenBank/DDBJ databases">
        <authorList>
            <person name="de Groot N.N."/>
        </authorList>
    </citation>
    <scope>NUCLEOTIDE SEQUENCE [LARGE SCALE GENOMIC DNA]</scope>
    <source>
        <strain evidence="3">MBHS1</strain>
    </source>
</reference>
<proteinExistence type="predicted"/>
<keyword evidence="1" id="KW-0472">Membrane</keyword>
<keyword evidence="4" id="KW-1185">Reference proteome</keyword>
<dbReference type="InterPro" id="IPR025235">
    <property type="entry name" value="DUF4178"/>
</dbReference>
<sequence length="420" mass="48321">MANSEIRSIQCTQCGAPLDLHGGHRVRSLTCTYCGAVMDSHQDYQLVYQYKNAMRPACPLKIGMQGIIENIEFTIIGILQYACEDSEHWLELQIFSPTHGYHWLSYEQGHFIFNRRVRDVPRPTQVKGFRLRGPAILHQRTFKLYEQYDAEVHYVEGELTWIARKGDSVNITEAIAPPYILSYETSANETEYYLGQYLPGKTVYEAFAIEKSEQQKPQGIHAAQPYHAPLITGFGKTSKWFALLNILLVLLLLFLGQGTQRLHNHFSGSNMAERVTFTIEDANHLLELKLDTNLQNHWASYDVIIYQQDKEVYSLNREISFYEGREGGEYWSEGNKGASALFKLPTAGVYQLALIATESSLTKQGFGAYVKLYEGVMVSRYFMMLAGLMLLIWGFAFFHYWNFEARRWQAVEEDDEDEDD</sequence>
<dbReference type="EMBL" id="FMSV02000135">
    <property type="protein sequence ID" value="SEH04933.1"/>
    <property type="molecule type" value="Genomic_DNA"/>
</dbReference>
<feature type="domain" description="DUF4178" evidence="2">
    <location>
        <begin position="63"/>
        <end position="199"/>
    </location>
</feature>
<protein>
    <recommendedName>
        <fullName evidence="2">DUF4178 domain-containing protein</fullName>
    </recommendedName>
</protein>
<keyword evidence="1" id="KW-0812">Transmembrane</keyword>
<name>A0A1H6F5V0_9GAMM</name>